<organism evidence="1 2">
    <name type="scientific">Hyalella azteca</name>
    <name type="common">Amphipod</name>
    <dbReference type="NCBI Taxonomy" id="294128"/>
    <lineage>
        <taxon>Eukaryota</taxon>
        <taxon>Metazoa</taxon>
        <taxon>Ecdysozoa</taxon>
        <taxon>Arthropoda</taxon>
        <taxon>Crustacea</taxon>
        <taxon>Multicrustacea</taxon>
        <taxon>Malacostraca</taxon>
        <taxon>Eumalacostraca</taxon>
        <taxon>Peracarida</taxon>
        <taxon>Amphipoda</taxon>
        <taxon>Senticaudata</taxon>
        <taxon>Talitrida</taxon>
        <taxon>Talitroidea</taxon>
        <taxon>Hyalellidae</taxon>
        <taxon>Hyalella</taxon>
    </lineage>
</organism>
<dbReference type="OrthoDB" id="6108017at2759"/>
<reference evidence="2" key="1">
    <citation type="submission" date="2025-08" db="UniProtKB">
        <authorList>
            <consortium name="RefSeq"/>
        </authorList>
    </citation>
    <scope>IDENTIFICATION</scope>
    <source>
        <tissue evidence="2">Whole organism</tissue>
    </source>
</reference>
<dbReference type="RefSeq" id="XP_047735579.1">
    <property type="nucleotide sequence ID" value="XM_047879623.1"/>
</dbReference>
<gene>
    <name evidence="2" type="primary">LOC108674700</name>
</gene>
<dbReference type="AlphaFoldDB" id="A0A979FFA3"/>
<protein>
    <submittedName>
        <fullName evidence="2">Unconventional myosin-Vc-like</fullName>
    </submittedName>
</protein>
<name>A0A979FFA3_HYAAZ</name>
<dbReference type="GeneID" id="108674700"/>
<dbReference type="Proteomes" id="UP000694843">
    <property type="component" value="Unplaced"/>
</dbReference>
<evidence type="ECO:0000313" key="1">
    <source>
        <dbReference type="Proteomes" id="UP000694843"/>
    </source>
</evidence>
<sequence>MDCALIGFALAQVDTQENLNAVMSAAASKSGEKTIVFAETLSDLAVWIYNGVIKLMEESIQPLVVPSILENEVMSGICVGKPGPAKGGAKNGGVEESSQEPQKALDLLLSQLTLFYRTLATFGTDPAGLQADILLYLRWFTEQSTAAEGHVPLV</sequence>
<evidence type="ECO:0000313" key="2">
    <source>
        <dbReference type="RefSeq" id="XP_047735579.1"/>
    </source>
</evidence>
<accession>A0A979FFA3</accession>
<proteinExistence type="predicted"/>
<dbReference type="KEGG" id="hazt:108674700"/>
<keyword evidence="1" id="KW-1185">Reference proteome</keyword>